<reference evidence="3" key="1">
    <citation type="submission" date="2020-02" db="EMBL/GenBank/DDBJ databases">
        <authorList>
            <person name="Meier V. D."/>
        </authorList>
    </citation>
    <scope>NUCLEOTIDE SEQUENCE</scope>
    <source>
        <strain evidence="3">AVDCRST_MAG64</strain>
    </source>
</reference>
<feature type="coiled-coil region" evidence="1">
    <location>
        <begin position="315"/>
        <end position="342"/>
    </location>
</feature>
<dbReference type="EMBL" id="CADCUQ010000603">
    <property type="protein sequence ID" value="CAA9417764.1"/>
    <property type="molecule type" value="Genomic_DNA"/>
</dbReference>
<keyword evidence="1" id="KW-0175">Coiled coil</keyword>
<feature type="compositionally biased region" description="Basic and acidic residues" evidence="2">
    <location>
        <begin position="497"/>
        <end position="508"/>
    </location>
</feature>
<feature type="compositionally biased region" description="Low complexity" evidence="2">
    <location>
        <begin position="425"/>
        <end position="435"/>
    </location>
</feature>
<evidence type="ECO:0000313" key="3">
    <source>
        <dbReference type="EMBL" id="CAA9417764.1"/>
    </source>
</evidence>
<feature type="region of interest" description="Disordered" evidence="2">
    <location>
        <begin position="425"/>
        <end position="508"/>
    </location>
</feature>
<protein>
    <submittedName>
        <fullName evidence="3">Uncharacterized protein</fullName>
    </submittedName>
</protein>
<organism evidence="3">
    <name type="scientific">uncultured Phycisphaerae bacterium</name>
    <dbReference type="NCBI Taxonomy" id="904963"/>
    <lineage>
        <taxon>Bacteria</taxon>
        <taxon>Pseudomonadati</taxon>
        <taxon>Planctomycetota</taxon>
        <taxon>Phycisphaerae</taxon>
        <taxon>environmental samples</taxon>
    </lineage>
</organism>
<feature type="compositionally biased region" description="Low complexity" evidence="2">
    <location>
        <begin position="457"/>
        <end position="466"/>
    </location>
</feature>
<dbReference type="AlphaFoldDB" id="A0A6J4PJK1"/>
<evidence type="ECO:0000256" key="1">
    <source>
        <dbReference type="SAM" id="Coils"/>
    </source>
</evidence>
<name>A0A6J4PJK1_9BACT</name>
<gene>
    <name evidence="3" type="ORF">AVDCRST_MAG64-2681</name>
</gene>
<accession>A0A6J4PJK1</accession>
<evidence type="ECO:0000256" key="2">
    <source>
        <dbReference type="SAM" id="MobiDB-lite"/>
    </source>
</evidence>
<feature type="compositionally biased region" description="Low complexity" evidence="2">
    <location>
        <begin position="473"/>
        <end position="496"/>
    </location>
</feature>
<sequence length="508" mass="54965">MNSSPDPSVHRQREQRLVEHVQRLLDDERFRLDTTKGAKSVVTLVRDVGRFDGGVELTRLMSDMGVPDRDLKGRMPVGEGVEVTLSQKKWFFLKEVVGRLRVVCTSPVRHLLKGEPPAPLDTGALNKLLSAQPPSLGGVPQTILVMSTSGFTLEAHEVADRRADRTVILVEPNEAGGWTVTGPTVMKSLTDLLDPERDEEKRQRLRQHVEAHQHELAGSGLAGDRIAAKTQLSPQFVEAELKAYAKANPGLQAKRLDGRMVLFREGSVAAASSSSAAAGGGDAGGLSMPLLDRIKSLFARKGDEEKKISFLAERRTALSQQRDRAYEEMATLEQQEEALKRSFRETGAQITKKRVTTQLLQLRKDLERRHQLIGVLNQQVNVVSTHLHNLELVQQGNAAKLPDAEEITADAVRAEEMLAELEAAGELAGSSAPSGVSGMTAEEQALFDELEAENKHAAAAAAQAPAVKQPSGAAREPAKAVASAPATAAPDQAPVADRPERRSEPEAG</sequence>
<proteinExistence type="predicted"/>